<organism evidence="1 2">
    <name type="scientific">Puccinia sorghi</name>
    <dbReference type="NCBI Taxonomy" id="27349"/>
    <lineage>
        <taxon>Eukaryota</taxon>
        <taxon>Fungi</taxon>
        <taxon>Dikarya</taxon>
        <taxon>Basidiomycota</taxon>
        <taxon>Pucciniomycotina</taxon>
        <taxon>Pucciniomycetes</taxon>
        <taxon>Pucciniales</taxon>
        <taxon>Pucciniaceae</taxon>
        <taxon>Puccinia</taxon>
    </lineage>
</organism>
<gene>
    <name evidence="1" type="ORF">VP01_1625g11</name>
</gene>
<accession>A0A0L6VHI6</accession>
<dbReference type="EMBL" id="LAVV01006421">
    <property type="protein sequence ID" value="KNZ60022.1"/>
    <property type="molecule type" value="Genomic_DNA"/>
</dbReference>
<evidence type="ECO:0000313" key="1">
    <source>
        <dbReference type="EMBL" id="KNZ60022.1"/>
    </source>
</evidence>
<dbReference type="VEuPathDB" id="FungiDB:VP01_1625g11"/>
<comment type="caution">
    <text evidence="1">The sequence shown here is derived from an EMBL/GenBank/DDBJ whole genome shotgun (WGS) entry which is preliminary data.</text>
</comment>
<evidence type="ECO:0000313" key="2">
    <source>
        <dbReference type="Proteomes" id="UP000037035"/>
    </source>
</evidence>
<sequence>MVLMPIRSDLMISRVYKNSSPPSFGNIHFRQQLGNTLFCLQLARCHFSGSHLSHKSGPTVLLRPDCIKGTISPTHSVASLLMWWKLPITNSSQVAGLSMSSRLRVVEVSFNSTHLVLKGAECKSGWSRTTSAFSCHPSHHVLMVAYPVCSGLPSELLAATVACSRLCYLDIVWDEMVEPFLTSIHAGPNNDRLYAYEVLAALFGYGSADTPNENGWDLERFIHPAFHQPPNKHASPTQIFLEEFTNVVLSSAIVPVEIPALDPLWICSCYESKNRDVDTGRGQIYCLSNSVCAIDKTLKQRIQTPPPLGLLDDKQPHPLSNNLLFRTLYCILNHGMGLMLMNHKLLTTYHNVEIHSRPPPSCLMISNEEVYELLSDLSEVLEACTKECLQLLLAKCAIKVVTEWMKIGLNLLILPFAKILSRSSIVSSHGSLRQPQKFCLTAVEQLWQNTSKMNETQTRTLSVYCTLQTKFRKVNLGLLVSSLELSTLIIPPFQTQSSLSTISSNEFIAFVKTSAPVLSKHLKDIVPSEKSSFSVLSCIIVAWKPSPGDQKPLVTIPRKLESEGEDRLVDKPGELHVSYHGEIFGHPEGVMITVSNLSISTLNLLLLAKFIPDLNAQLKLPVSLTESGSLFLEQLGLKNLSCLSDKELSAIRLIQLEPKIIPLGF</sequence>
<reference evidence="1 2" key="1">
    <citation type="submission" date="2015-08" db="EMBL/GenBank/DDBJ databases">
        <title>Next Generation Sequencing and Analysis of the Genome of Puccinia sorghi L Schw, the Causal Agent of Maize Common Rust.</title>
        <authorList>
            <person name="Rochi L."/>
            <person name="Burguener G."/>
            <person name="Darino M."/>
            <person name="Turjanski A."/>
            <person name="Kreff E."/>
            <person name="Dieguez M.J."/>
            <person name="Sacco F."/>
        </authorList>
    </citation>
    <scope>NUCLEOTIDE SEQUENCE [LARGE SCALE GENOMIC DNA]</scope>
    <source>
        <strain evidence="1 2">RO10H11247</strain>
    </source>
</reference>
<dbReference type="AlphaFoldDB" id="A0A0L6VHI6"/>
<name>A0A0L6VHI6_9BASI</name>
<protein>
    <submittedName>
        <fullName evidence="1">Uncharacterized protein</fullName>
    </submittedName>
</protein>
<dbReference type="OrthoDB" id="67716at2759"/>
<keyword evidence="2" id="KW-1185">Reference proteome</keyword>
<dbReference type="Proteomes" id="UP000037035">
    <property type="component" value="Unassembled WGS sequence"/>
</dbReference>
<dbReference type="STRING" id="27349.A0A0L6VHI6"/>
<proteinExistence type="predicted"/>